<dbReference type="InterPro" id="IPR023346">
    <property type="entry name" value="Lysozyme-like_dom_sf"/>
</dbReference>
<dbReference type="Gene3D" id="1.10.530.10">
    <property type="match status" value="1"/>
</dbReference>
<reference evidence="1" key="1">
    <citation type="journal article" date="2021" name="Proc. Natl. Acad. Sci. U.S.A.">
        <title>A Catalog of Tens of Thousands of Viruses from Human Metagenomes Reveals Hidden Associations with Chronic Diseases.</title>
        <authorList>
            <person name="Tisza M.J."/>
            <person name="Buck C.B."/>
        </authorList>
    </citation>
    <scope>NUCLEOTIDE SEQUENCE</scope>
    <source>
        <strain evidence="1">Ctuch15</strain>
    </source>
</reference>
<dbReference type="SUPFAM" id="SSF53955">
    <property type="entry name" value="Lysozyme-like"/>
    <property type="match status" value="1"/>
</dbReference>
<organism evidence="1">
    <name type="scientific">Podoviridae sp. ctuch15</name>
    <dbReference type="NCBI Taxonomy" id="2827752"/>
    <lineage>
        <taxon>Viruses</taxon>
        <taxon>Duplodnaviria</taxon>
        <taxon>Heunggongvirae</taxon>
        <taxon>Uroviricota</taxon>
        <taxon>Caudoviricetes</taxon>
    </lineage>
</organism>
<dbReference type="EMBL" id="BK032731">
    <property type="protein sequence ID" value="DAF57270.1"/>
    <property type="molecule type" value="Genomic_DNA"/>
</dbReference>
<name>A0A8S5T208_9CAUD</name>
<accession>A0A8S5T208</accession>
<sequence>MEIKSYNRAVDPNVENANVQATNNIEAFGGNTTGNQLMGKAVGAIQDQIKAYTDEQIKIDVVDASNKYQEKLNDLLNNPGTGLLTKKDTNALDLMRQYQEGEAKIRQEVTASLPNYEKAHRAFTNMADETNISQFNGVMKYQAARQDEYRKNVYSTRLKQNTDSLVEKGTNANIFEYFSKNQAIVETLYGNVIGEENRKQMIKDANTDMFNLYSESMLADGSQESFTRVTSLLANCSEYINDDAVVNLTNKTQKKKKAIETERDIEGVRKRHPGDVEAQIKDISENNTVISYRYVHGGSGGASSAFEANFMVESGGDYNAVNGSSGAFGRYQFLPSTWEWVCSQTGVNVDDHSTEAQDKNAKWYWDYFIGELGGDEKAACVAWNWGLENGRRWKNGMSTGIYNGREFTWDEEVAGNMSVNNRLKEFDEYRGKAAGGGLIDKGFEYSIAAGLVGIQMPNKSNGCVEFAVRFGASYNQFLADQAHKNQTNCPAFVKEAAEAGIQVIPFDESKLSKGDCIIYHTSEGEDGHVTIYDGNGGYYGNSSSRELTVHGSDYHLDGTYPEKIVKTGEDGTGHYERTETSKRSPEELRAVIEEIRRRDREDRQIKKEKIEAKVKDAKGKYINWGLANPNATDSEKRNKLAELMGDDEDLKNSELGTLTMSIDKGIRDKTEAAAKASSKGNVFDVNNIKARIQKGEFNGENGKQELSFVLQNSPVSFTPEQIDSIYTLQENVQNGRNFKIQDRLTADMLGMTNEQFSRNKTAMSIIVGEKISEYKSENGGSEPDLTLIKQWAIEATYSFDSGATAEYGVFKDRPLEFSDADIYNLGYAGWERIKTPEGVYIRLYKDGDFKDVYATEFEKMLKNAGLR</sequence>
<protein>
    <submittedName>
        <fullName evidence="1">Uncharacterized protein</fullName>
    </submittedName>
</protein>
<evidence type="ECO:0000313" key="1">
    <source>
        <dbReference type="EMBL" id="DAF57270.1"/>
    </source>
</evidence>
<proteinExistence type="predicted"/>